<accession>A0ABT6DPT4</accession>
<organism evidence="1 2">
    <name type="scientific">Bacillus paranthracis</name>
    <dbReference type="NCBI Taxonomy" id="2026186"/>
    <lineage>
        <taxon>Bacteria</taxon>
        <taxon>Bacillati</taxon>
        <taxon>Bacillota</taxon>
        <taxon>Bacilli</taxon>
        <taxon>Bacillales</taxon>
        <taxon>Bacillaceae</taxon>
        <taxon>Bacillus</taxon>
        <taxon>Bacillus cereus group</taxon>
    </lineage>
</organism>
<protein>
    <submittedName>
        <fullName evidence="1">Class III lanthipeptide</fullName>
    </submittedName>
</protein>
<dbReference type="RefSeq" id="WP_000994777.1">
    <property type="nucleotide sequence ID" value="NZ_CMPU01000011.1"/>
</dbReference>
<proteinExistence type="predicted"/>
<dbReference type="Proteomes" id="UP001221338">
    <property type="component" value="Unassembled WGS sequence"/>
</dbReference>
<gene>
    <name evidence="1" type="ORF">P6U22_02900</name>
</gene>
<evidence type="ECO:0000313" key="1">
    <source>
        <dbReference type="EMBL" id="MDG0940167.1"/>
    </source>
</evidence>
<evidence type="ECO:0000313" key="2">
    <source>
        <dbReference type="Proteomes" id="UP001221338"/>
    </source>
</evidence>
<dbReference type="EMBL" id="JARPRV010000001">
    <property type="protein sequence ID" value="MDG0940167.1"/>
    <property type="molecule type" value="Genomic_DNA"/>
</dbReference>
<dbReference type="GeneID" id="75087792"/>
<name>A0ABT6DPT4_9BACI</name>
<sequence length="29" mass="3328">MNAVLNLQKISAKVEEKGIIYTRKCKYEG</sequence>
<dbReference type="NCBIfam" id="NF038154">
    <property type="entry name" value="lanthi_III_a"/>
    <property type="match status" value="1"/>
</dbReference>
<reference evidence="1 2" key="1">
    <citation type="submission" date="2023-03" db="EMBL/GenBank/DDBJ databases">
        <title>Genetic diversity of Bacillus cereus sensu lato isolates from Slovenia.</title>
        <authorList>
            <person name="Abdelli M."/>
        </authorList>
    </citation>
    <scope>NUCLEOTIDE SEQUENCE [LARGE SCALE GENOMIC DNA]</scope>
    <source>
        <strain evidence="1 2">SIBC61B</strain>
    </source>
</reference>
<comment type="caution">
    <text evidence="1">The sequence shown here is derived from an EMBL/GenBank/DDBJ whole genome shotgun (WGS) entry which is preliminary data.</text>
</comment>
<keyword evidence="2" id="KW-1185">Reference proteome</keyword>